<evidence type="ECO:0000256" key="1">
    <source>
        <dbReference type="SAM" id="MobiDB-lite"/>
    </source>
</evidence>
<feature type="region of interest" description="Disordered" evidence="1">
    <location>
        <begin position="110"/>
        <end position="144"/>
    </location>
</feature>
<organism evidence="2">
    <name type="scientific">Spodoptera frugiperda</name>
    <name type="common">Fall armyworm</name>
    <dbReference type="NCBI Taxonomy" id="7108"/>
    <lineage>
        <taxon>Eukaryota</taxon>
        <taxon>Metazoa</taxon>
        <taxon>Ecdysozoa</taxon>
        <taxon>Arthropoda</taxon>
        <taxon>Hexapoda</taxon>
        <taxon>Insecta</taxon>
        <taxon>Pterygota</taxon>
        <taxon>Neoptera</taxon>
        <taxon>Endopterygota</taxon>
        <taxon>Lepidoptera</taxon>
        <taxon>Glossata</taxon>
        <taxon>Ditrysia</taxon>
        <taxon>Noctuoidea</taxon>
        <taxon>Noctuidae</taxon>
        <taxon>Amphipyrinae</taxon>
        <taxon>Spodoptera</taxon>
    </lineage>
</organism>
<reference evidence="2" key="1">
    <citation type="submission" date="2016-07" db="EMBL/GenBank/DDBJ databases">
        <authorList>
            <person name="Bretaudeau A."/>
        </authorList>
    </citation>
    <scope>NUCLEOTIDE SEQUENCE</scope>
    <source>
        <strain evidence="2">Rice</strain>
        <tissue evidence="2">Whole body</tissue>
    </source>
</reference>
<evidence type="ECO:0000313" key="2">
    <source>
        <dbReference type="EMBL" id="SOQ52746.1"/>
    </source>
</evidence>
<dbReference type="AlphaFoldDB" id="A0A2H1WIG2"/>
<dbReference type="EMBL" id="ODYU01008814">
    <property type="protein sequence ID" value="SOQ52746.1"/>
    <property type="molecule type" value="Genomic_DNA"/>
</dbReference>
<accession>A0A2H1WIG2</accession>
<protein>
    <submittedName>
        <fullName evidence="2">SFRICE_000631</fullName>
    </submittedName>
</protein>
<sequence length="144" mass="16018">MNSYILTKNHPVPIPVFLTGAPVNPLLDTSWEPFRRLRTFWVEKTIVMILTAENHSMTSPALGEARESIRLLLTKNHPGGKSSNDFFCLAKGNVRLFLTKNHPVSTTAFRAGTPWLSTGDPETTSVPQKAKYGPPNKKDTQDNT</sequence>
<name>A0A2H1WIG2_SPOFR</name>
<gene>
    <name evidence="2" type="ORF">SFRICE_000631</name>
</gene>
<proteinExistence type="predicted"/>